<dbReference type="InterPro" id="IPR000843">
    <property type="entry name" value="HTH_LacI"/>
</dbReference>
<keyword evidence="1" id="KW-0805">Transcription regulation</keyword>
<dbReference type="SUPFAM" id="SSF53822">
    <property type="entry name" value="Periplasmic binding protein-like I"/>
    <property type="match status" value="1"/>
</dbReference>
<evidence type="ECO:0000259" key="4">
    <source>
        <dbReference type="PROSITE" id="PS50932"/>
    </source>
</evidence>
<dbReference type="Pfam" id="PF00356">
    <property type="entry name" value="LacI"/>
    <property type="match status" value="1"/>
</dbReference>
<comment type="caution">
    <text evidence="5">The sequence shown here is derived from an EMBL/GenBank/DDBJ whole genome shotgun (WGS) entry which is preliminary data.</text>
</comment>
<dbReference type="CDD" id="cd06267">
    <property type="entry name" value="PBP1_LacI_sugar_binding-like"/>
    <property type="match status" value="1"/>
</dbReference>
<dbReference type="GO" id="GO:0003700">
    <property type="term" value="F:DNA-binding transcription factor activity"/>
    <property type="evidence" value="ECO:0007669"/>
    <property type="project" value="TreeGrafter"/>
</dbReference>
<dbReference type="SMART" id="SM00354">
    <property type="entry name" value="HTH_LACI"/>
    <property type="match status" value="1"/>
</dbReference>
<dbReference type="AlphaFoldDB" id="A0A1V5T2F3"/>
<dbReference type="SUPFAM" id="SSF47413">
    <property type="entry name" value="lambda repressor-like DNA-binding domains"/>
    <property type="match status" value="1"/>
</dbReference>
<reference evidence="5" key="1">
    <citation type="submission" date="2017-02" db="EMBL/GenBank/DDBJ databases">
        <title>Delving into the versatile metabolic prowess of the omnipresent phylum Bacteroidetes.</title>
        <authorList>
            <person name="Nobu M.K."/>
            <person name="Mei R."/>
            <person name="Narihiro T."/>
            <person name="Kuroda K."/>
            <person name="Liu W.-T."/>
        </authorList>
    </citation>
    <scope>NUCLEOTIDE SEQUENCE</scope>
    <source>
        <strain evidence="5">ADurb.Bin276</strain>
    </source>
</reference>
<dbReference type="PANTHER" id="PTHR30146">
    <property type="entry name" value="LACI-RELATED TRANSCRIPTIONAL REPRESSOR"/>
    <property type="match status" value="1"/>
</dbReference>
<dbReference type="CDD" id="cd01392">
    <property type="entry name" value="HTH_LacI"/>
    <property type="match status" value="1"/>
</dbReference>
<dbReference type="PANTHER" id="PTHR30146:SF154">
    <property type="entry name" value="TRANSCRIPTION REGULATOR, MEMBER OF GALR FAMILY"/>
    <property type="match status" value="1"/>
</dbReference>
<dbReference type="Pfam" id="PF00532">
    <property type="entry name" value="Peripla_BP_1"/>
    <property type="match status" value="1"/>
</dbReference>
<dbReference type="InterPro" id="IPR028082">
    <property type="entry name" value="Peripla_BP_I"/>
</dbReference>
<dbReference type="PROSITE" id="PS50932">
    <property type="entry name" value="HTH_LACI_2"/>
    <property type="match status" value="1"/>
</dbReference>
<evidence type="ECO:0000256" key="2">
    <source>
        <dbReference type="ARBA" id="ARBA00023125"/>
    </source>
</evidence>
<keyword evidence="3" id="KW-0804">Transcription</keyword>
<dbReference type="PROSITE" id="PS00356">
    <property type="entry name" value="HTH_LACI_1"/>
    <property type="match status" value="1"/>
</dbReference>
<dbReference type="Gene3D" id="3.40.50.2300">
    <property type="match status" value="2"/>
</dbReference>
<evidence type="ECO:0000313" key="5">
    <source>
        <dbReference type="EMBL" id="OQA60969.1"/>
    </source>
</evidence>
<keyword evidence="2" id="KW-0238">DNA-binding</keyword>
<sequence length="338" mass="37773">MKKNNPPTIREIARLVGVSANTVSRALNNKPDVSPETKNNIIKTAQFLNYTPNAIARALVQRTTRTIGMVMSDISDPFFGEMVKDAEVFFRSRGYNLILCNTQENFDQEKHSIETLINKRVDGILLTPVGKSGENTQEILKNRIPTVLLGRHFDKPIAPSITSDDERGGYLATRHLLELGHQEILFINVSHHISSARDRFCGYQKALKEFGLDYNESLQIHTSFDLEDAYQKTKEFFSQTRKATAVIVFCDILAISVMKAIIDVGLSIPQDISIVGFDNIKIGSLLPISLTTIDPNKKKMIETASELLLEFIQSDNVKVGNISIEPTLTIRSSTLSSF</sequence>
<protein>
    <submittedName>
        <fullName evidence="5">HTH-type transcriptional regulator GalR</fullName>
    </submittedName>
</protein>
<dbReference type="EMBL" id="MWBQ01000025">
    <property type="protein sequence ID" value="OQA60969.1"/>
    <property type="molecule type" value="Genomic_DNA"/>
</dbReference>
<organism evidence="5">
    <name type="scientific">Candidatus Atribacter allofermentans</name>
    <dbReference type="NCBI Taxonomy" id="1852833"/>
    <lineage>
        <taxon>Bacteria</taxon>
        <taxon>Pseudomonadati</taxon>
        <taxon>Atribacterota</taxon>
        <taxon>Atribacteria</taxon>
        <taxon>Atribacterales</taxon>
        <taxon>Atribacteraceae</taxon>
        <taxon>Atribacter</taxon>
    </lineage>
</organism>
<dbReference type="GO" id="GO:0000976">
    <property type="term" value="F:transcription cis-regulatory region binding"/>
    <property type="evidence" value="ECO:0007669"/>
    <property type="project" value="TreeGrafter"/>
</dbReference>
<name>A0A1V5T2F3_9BACT</name>
<evidence type="ECO:0000256" key="1">
    <source>
        <dbReference type="ARBA" id="ARBA00023015"/>
    </source>
</evidence>
<dbReference type="Proteomes" id="UP000485569">
    <property type="component" value="Unassembled WGS sequence"/>
</dbReference>
<dbReference type="Gene3D" id="1.10.260.40">
    <property type="entry name" value="lambda repressor-like DNA-binding domains"/>
    <property type="match status" value="1"/>
</dbReference>
<accession>A0A1V5T2F3</accession>
<feature type="domain" description="HTH lacI-type" evidence="4">
    <location>
        <begin position="7"/>
        <end position="61"/>
    </location>
</feature>
<dbReference type="InterPro" id="IPR010982">
    <property type="entry name" value="Lambda_DNA-bd_dom_sf"/>
</dbReference>
<proteinExistence type="predicted"/>
<gene>
    <name evidence="5" type="primary">galR</name>
    <name evidence="5" type="ORF">BWY41_00362</name>
</gene>
<evidence type="ECO:0000256" key="3">
    <source>
        <dbReference type="ARBA" id="ARBA00023163"/>
    </source>
</evidence>
<dbReference type="InterPro" id="IPR001761">
    <property type="entry name" value="Peripla_BP/Lac1_sug-bd_dom"/>
</dbReference>